<reference evidence="2 3" key="1">
    <citation type="submission" date="2022-04" db="EMBL/GenBank/DDBJ databases">
        <title>Positive selection, recombination, and allopatry shape intraspecific diversity of widespread and dominant cyanobacteria.</title>
        <authorList>
            <person name="Wei J."/>
            <person name="Shu W."/>
            <person name="Hu C."/>
        </authorList>
    </citation>
    <scope>NUCLEOTIDE SEQUENCE [LARGE SCALE GENOMIC DNA]</scope>
    <source>
        <strain evidence="2 3">GB2-A5</strain>
    </source>
</reference>
<dbReference type="Gene3D" id="3.40.50.1820">
    <property type="entry name" value="alpha/beta hydrolase"/>
    <property type="match status" value="1"/>
</dbReference>
<feature type="domain" description="AB hydrolase-1" evidence="1">
    <location>
        <begin position="26"/>
        <end position="246"/>
    </location>
</feature>
<dbReference type="PRINTS" id="PR00111">
    <property type="entry name" value="ABHYDROLASE"/>
</dbReference>
<evidence type="ECO:0000313" key="3">
    <source>
        <dbReference type="Proteomes" id="UP001442494"/>
    </source>
</evidence>
<keyword evidence="2" id="KW-0378">Hydrolase</keyword>
<dbReference type="EMBL" id="JAMPKK010000039">
    <property type="protein sequence ID" value="MEP0866215.1"/>
    <property type="molecule type" value="Genomic_DNA"/>
</dbReference>
<dbReference type="PANTHER" id="PTHR43798">
    <property type="entry name" value="MONOACYLGLYCEROL LIPASE"/>
    <property type="match status" value="1"/>
</dbReference>
<protein>
    <submittedName>
        <fullName evidence="2">Alpha/beta hydrolase</fullName>
    </submittedName>
</protein>
<keyword evidence="3" id="KW-1185">Reference proteome</keyword>
<comment type="caution">
    <text evidence="2">The sequence shown here is derived from an EMBL/GenBank/DDBJ whole genome shotgun (WGS) entry which is preliminary data.</text>
</comment>
<organism evidence="2 3">
    <name type="scientific">Funiculus sociatus GB2-A5</name>
    <dbReference type="NCBI Taxonomy" id="2933946"/>
    <lineage>
        <taxon>Bacteria</taxon>
        <taxon>Bacillati</taxon>
        <taxon>Cyanobacteriota</taxon>
        <taxon>Cyanophyceae</taxon>
        <taxon>Coleofasciculales</taxon>
        <taxon>Coleofasciculaceae</taxon>
        <taxon>Funiculus</taxon>
    </lineage>
</organism>
<dbReference type="Pfam" id="PF00561">
    <property type="entry name" value="Abhydrolase_1"/>
    <property type="match status" value="1"/>
</dbReference>
<evidence type="ECO:0000259" key="1">
    <source>
        <dbReference type="Pfam" id="PF00561"/>
    </source>
</evidence>
<evidence type="ECO:0000313" key="2">
    <source>
        <dbReference type="EMBL" id="MEP0866215.1"/>
    </source>
</evidence>
<gene>
    <name evidence="2" type="ORF">NDI37_17275</name>
</gene>
<dbReference type="InterPro" id="IPR029058">
    <property type="entry name" value="AB_hydrolase_fold"/>
</dbReference>
<dbReference type="InterPro" id="IPR050266">
    <property type="entry name" value="AB_hydrolase_sf"/>
</dbReference>
<proteinExistence type="predicted"/>
<dbReference type="GO" id="GO:0016787">
    <property type="term" value="F:hydrolase activity"/>
    <property type="evidence" value="ECO:0007669"/>
    <property type="project" value="UniProtKB-KW"/>
</dbReference>
<dbReference type="InterPro" id="IPR000073">
    <property type="entry name" value="AB_hydrolase_1"/>
</dbReference>
<dbReference type="RefSeq" id="WP_190426512.1">
    <property type="nucleotide sequence ID" value="NZ_JAMPKK010000039.1"/>
</dbReference>
<sequence length="266" mass="29993">MIPLRNSRIKLSQGQIFWHEVGQGTAIVFLHGSADDSSQWLSVIEHLSEDYHCFAPDLLGFGESERPNVHYSIDLEVECLADLLEALRQREVYLVGHSLGGWIAASFALKYLEQVRGLVLVAPFGVEAEKYKITPPLLMKVSRAASWCMRSLSRLTSRLGWHKKTGKKTQRQQQPLQSPTAAKLLYQRRRAEIQAELLKERLEWLKIPVLILQGGQDSRDRIAQSQAYADLSPQAQLEIISNAGHDLPQALPDVVAQYIRAFVSSQ</sequence>
<dbReference type="Proteomes" id="UP001442494">
    <property type="component" value="Unassembled WGS sequence"/>
</dbReference>
<accession>A0ABV0JRY3</accession>
<name>A0ABV0JRY3_9CYAN</name>
<dbReference type="SUPFAM" id="SSF53474">
    <property type="entry name" value="alpha/beta-Hydrolases"/>
    <property type="match status" value="1"/>
</dbReference>